<feature type="non-terminal residue" evidence="1">
    <location>
        <position position="116"/>
    </location>
</feature>
<organism evidence="1">
    <name type="scientific">Lygus hesperus</name>
    <name type="common">Western plant bug</name>
    <dbReference type="NCBI Taxonomy" id="30085"/>
    <lineage>
        <taxon>Eukaryota</taxon>
        <taxon>Metazoa</taxon>
        <taxon>Ecdysozoa</taxon>
        <taxon>Arthropoda</taxon>
        <taxon>Hexapoda</taxon>
        <taxon>Insecta</taxon>
        <taxon>Pterygota</taxon>
        <taxon>Neoptera</taxon>
        <taxon>Paraneoptera</taxon>
        <taxon>Hemiptera</taxon>
        <taxon>Heteroptera</taxon>
        <taxon>Panheteroptera</taxon>
        <taxon>Cimicomorpha</taxon>
        <taxon>Miridae</taxon>
        <taxon>Mirini</taxon>
        <taxon>Lygus</taxon>
    </lineage>
</organism>
<reference evidence="1" key="1">
    <citation type="journal article" date="2016" name="Gigascience">
        <title>De novo construction of an expanded transcriptome assembly for the western tarnished plant bug, Lygus hesperus.</title>
        <authorList>
            <person name="Tassone E.E."/>
            <person name="Geib S.M."/>
            <person name="Hall B."/>
            <person name="Fabrick J.A."/>
            <person name="Brent C.S."/>
            <person name="Hull J.J."/>
        </authorList>
    </citation>
    <scope>NUCLEOTIDE SEQUENCE</scope>
</reference>
<gene>
    <name evidence="1" type="ORF">g.34635</name>
</gene>
<name>A0A146LDV0_LYGHE</name>
<accession>A0A146LDV0</accession>
<protein>
    <submittedName>
        <fullName evidence="1">Uncharacterized protein</fullName>
    </submittedName>
</protein>
<evidence type="ECO:0000313" key="1">
    <source>
        <dbReference type="EMBL" id="JAQ06483.1"/>
    </source>
</evidence>
<sequence>MSKGHGYRMLPDMTWIRVKGKGEVTAEHADYYYFQQHTCVCSENTIVPSSDTVATGTNVATLSNSKLSCALCRRSFGVDDPERPKERCSDDGERHCVPCSEQPMPIYTCWISLGDY</sequence>
<dbReference type="EMBL" id="GDHC01012146">
    <property type="protein sequence ID" value="JAQ06483.1"/>
    <property type="molecule type" value="Transcribed_RNA"/>
</dbReference>
<dbReference type="AlphaFoldDB" id="A0A146LDV0"/>
<proteinExistence type="predicted"/>